<dbReference type="Proteomes" id="UP000189835">
    <property type="component" value="Unassembled WGS sequence"/>
</dbReference>
<keyword evidence="2" id="KW-0812">Transmembrane</keyword>
<keyword evidence="2" id="KW-1133">Transmembrane helix</keyword>
<gene>
    <name evidence="4" type="ORF">B1L04_08070</name>
</gene>
<dbReference type="Gene3D" id="3.30.1330.60">
    <property type="entry name" value="OmpA-like domain"/>
    <property type="match status" value="1"/>
</dbReference>
<protein>
    <recommendedName>
        <fullName evidence="3">OmpA-like domain-containing protein</fullName>
    </recommendedName>
</protein>
<dbReference type="PROSITE" id="PS51123">
    <property type="entry name" value="OMPA_2"/>
    <property type="match status" value="1"/>
</dbReference>
<keyword evidence="1 2" id="KW-0472">Membrane</keyword>
<dbReference type="SUPFAM" id="SSF103088">
    <property type="entry name" value="OmpA-like"/>
    <property type="match status" value="1"/>
</dbReference>
<comment type="caution">
    <text evidence="4">The sequence shown here is derived from an EMBL/GenBank/DDBJ whole genome shotgun (WGS) entry which is preliminary data.</text>
</comment>
<name>A0A1V4BX63_MICAE</name>
<evidence type="ECO:0000313" key="4">
    <source>
        <dbReference type="EMBL" id="OPF19295.1"/>
    </source>
</evidence>
<proteinExistence type="predicted"/>
<dbReference type="InterPro" id="IPR036737">
    <property type="entry name" value="OmpA-like_sf"/>
</dbReference>
<dbReference type="InterPro" id="IPR006665">
    <property type="entry name" value="OmpA-like"/>
</dbReference>
<evidence type="ECO:0000259" key="3">
    <source>
        <dbReference type="PROSITE" id="PS51123"/>
    </source>
</evidence>
<dbReference type="GO" id="GO:0016020">
    <property type="term" value="C:membrane"/>
    <property type="evidence" value="ECO:0007669"/>
    <property type="project" value="UniProtKB-UniRule"/>
</dbReference>
<reference evidence="4 5" key="1">
    <citation type="submission" date="2017-02" db="EMBL/GenBank/DDBJ databases">
        <title>Genome sequence of Microcystis aeruginosa KW.</title>
        <authorList>
            <person name="Oh H.-M."/>
            <person name="Ahn C.-Y."/>
            <person name="Jeong H."/>
            <person name="Srivastava A."/>
            <person name="Lee H.-G."/>
            <person name="Kang S.-R."/>
        </authorList>
    </citation>
    <scope>NUCLEOTIDE SEQUENCE [LARGE SCALE GENOMIC DNA]</scope>
    <source>
        <strain evidence="4 5">KW</strain>
    </source>
</reference>
<feature type="transmembrane region" description="Helical" evidence="2">
    <location>
        <begin position="27"/>
        <end position="46"/>
    </location>
</feature>
<evidence type="ECO:0000313" key="5">
    <source>
        <dbReference type="Proteomes" id="UP000189835"/>
    </source>
</evidence>
<dbReference type="EMBL" id="MVGR01000003">
    <property type="protein sequence ID" value="OPF19295.1"/>
    <property type="molecule type" value="Genomic_DNA"/>
</dbReference>
<feature type="domain" description="OmpA-like" evidence="3">
    <location>
        <begin position="60"/>
        <end position="210"/>
    </location>
</feature>
<organism evidence="4 5">
    <name type="scientific">Microcystis aeruginosa KW</name>
    <dbReference type="NCBI Taxonomy" id="1960155"/>
    <lineage>
        <taxon>Bacteria</taxon>
        <taxon>Bacillati</taxon>
        <taxon>Cyanobacteriota</taxon>
        <taxon>Cyanophyceae</taxon>
        <taxon>Oscillatoriophycideae</taxon>
        <taxon>Chroococcales</taxon>
        <taxon>Microcystaceae</taxon>
        <taxon>Microcystis</taxon>
    </lineage>
</organism>
<evidence type="ECO:0000256" key="1">
    <source>
        <dbReference type="PROSITE-ProRule" id="PRU00473"/>
    </source>
</evidence>
<accession>A0A1V4BX63</accession>
<dbReference type="RefSeq" id="WP_079206500.1">
    <property type="nucleotide sequence ID" value="NZ_MVGR01000003.1"/>
</dbReference>
<evidence type="ECO:0000256" key="2">
    <source>
        <dbReference type="SAM" id="Phobius"/>
    </source>
</evidence>
<sequence>MSRRTYYRDEDKSVDVYPAFTDLMSNAFMILSLFLLLALFQSYNLISKLEEANRKLQTATPIVIDEKSGKFKFQSGSAELNPALKTYIRQRIIPAIETITKDREIDFIQVIGHTDGQGIQQTSNLDKNIESVASRKQSVKMLVPGSNTDLGLMRALAVVQEIESTGKLKNVKFRAFSAGQLYLPSGNLAAVNRDADASRRRIEIRFIPPGKKQ</sequence>
<dbReference type="AlphaFoldDB" id="A0A1V4BX63"/>